<reference evidence="3 4" key="1">
    <citation type="submission" date="2023-07" db="EMBL/GenBank/DDBJ databases">
        <title>Sequencing the genomes of 1000 actinobacteria strains.</title>
        <authorList>
            <person name="Klenk H.-P."/>
        </authorList>
    </citation>
    <scope>NUCLEOTIDE SEQUENCE [LARGE SCALE GENOMIC DNA]</scope>
    <source>
        <strain evidence="3 4">DSM 44508</strain>
    </source>
</reference>
<gene>
    <name evidence="3" type="ORF">J2S37_002029</name>
</gene>
<keyword evidence="4" id="KW-1185">Reference proteome</keyword>
<dbReference type="Pfam" id="PF00582">
    <property type="entry name" value="Usp"/>
    <property type="match status" value="1"/>
</dbReference>
<dbReference type="EMBL" id="JAVDYF010000001">
    <property type="protein sequence ID" value="MDR7355491.1"/>
    <property type="molecule type" value="Genomic_DNA"/>
</dbReference>
<evidence type="ECO:0000256" key="1">
    <source>
        <dbReference type="ARBA" id="ARBA00008791"/>
    </source>
</evidence>
<dbReference type="Gene3D" id="3.40.50.620">
    <property type="entry name" value="HUPs"/>
    <property type="match status" value="1"/>
</dbReference>
<comment type="caution">
    <text evidence="3">The sequence shown here is derived from an EMBL/GenBank/DDBJ whole genome shotgun (WGS) entry which is preliminary data.</text>
</comment>
<dbReference type="InterPro" id="IPR006016">
    <property type="entry name" value="UspA"/>
</dbReference>
<sequence length="149" mass="15500">MVSYSRVIVGTDGSESSLKAVRTAASLAQAYGAELGIVCAFFGDSEPLTAKAHAEIHALPVFSEDRANEIVDEAQALAREEGANNITPITKSGSAAAVLLQVVDEFEADLLVVGNRGLDSLMGRLLGNIPGEVSRKASVDVMLVNTAEA</sequence>
<evidence type="ECO:0000313" key="3">
    <source>
        <dbReference type="EMBL" id="MDR7355491.1"/>
    </source>
</evidence>
<dbReference type="InterPro" id="IPR014729">
    <property type="entry name" value="Rossmann-like_a/b/a_fold"/>
</dbReference>
<dbReference type="PANTHER" id="PTHR46268">
    <property type="entry name" value="STRESS RESPONSE PROTEIN NHAX"/>
    <property type="match status" value="1"/>
</dbReference>
<evidence type="ECO:0000313" key="4">
    <source>
        <dbReference type="Proteomes" id="UP001183619"/>
    </source>
</evidence>
<protein>
    <submittedName>
        <fullName evidence="3">Nucleotide-binding universal stress UspA family protein</fullName>
    </submittedName>
</protein>
<dbReference type="InterPro" id="IPR006015">
    <property type="entry name" value="Universal_stress_UspA"/>
</dbReference>
<accession>A0ABU2BAU9</accession>
<dbReference type="RefSeq" id="WP_277104125.1">
    <property type="nucleotide sequence ID" value="NZ_BAAAJS010000001.1"/>
</dbReference>
<dbReference type="CDD" id="cd00293">
    <property type="entry name" value="USP-like"/>
    <property type="match status" value="1"/>
</dbReference>
<name>A0ABU2BAU9_9CORY</name>
<comment type="similarity">
    <text evidence="1">Belongs to the universal stress protein A family.</text>
</comment>
<evidence type="ECO:0000259" key="2">
    <source>
        <dbReference type="Pfam" id="PF00582"/>
    </source>
</evidence>
<dbReference type="Proteomes" id="UP001183619">
    <property type="component" value="Unassembled WGS sequence"/>
</dbReference>
<organism evidence="3 4">
    <name type="scientific">Corynebacterium felinum</name>
    <dbReference type="NCBI Taxonomy" id="131318"/>
    <lineage>
        <taxon>Bacteria</taxon>
        <taxon>Bacillati</taxon>
        <taxon>Actinomycetota</taxon>
        <taxon>Actinomycetes</taxon>
        <taxon>Mycobacteriales</taxon>
        <taxon>Corynebacteriaceae</taxon>
        <taxon>Corynebacterium</taxon>
    </lineage>
</organism>
<dbReference type="PRINTS" id="PR01438">
    <property type="entry name" value="UNVRSLSTRESS"/>
</dbReference>
<proteinExistence type="inferred from homology"/>
<feature type="domain" description="UspA" evidence="2">
    <location>
        <begin position="4"/>
        <end position="144"/>
    </location>
</feature>
<dbReference type="SUPFAM" id="SSF52402">
    <property type="entry name" value="Adenine nucleotide alpha hydrolases-like"/>
    <property type="match status" value="1"/>
</dbReference>
<dbReference type="PANTHER" id="PTHR46268:SF6">
    <property type="entry name" value="UNIVERSAL STRESS PROTEIN UP12"/>
    <property type="match status" value="1"/>
</dbReference>